<dbReference type="AlphaFoldDB" id="A0A7X0EV71"/>
<evidence type="ECO:0000313" key="2">
    <source>
        <dbReference type="Proteomes" id="UP000583800"/>
    </source>
</evidence>
<name>A0A7X0EV71_9ACTN</name>
<keyword evidence="2" id="KW-1185">Reference proteome</keyword>
<reference evidence="1 2" key="1">
    <citation type="submission" date="2020-08" db="EMBL/GenBank/DDBJ databases">
        <title>Sequencing the genomes of 1000 actinobacteria strains.</title>
        <authorList>
            <person name="Klenk H.-P."/>
        </authorList>
    </citation>
    <scope>NUCLEOTIDE SEQUENCE [LARGE SCALE GENOMIC DNA]</scope>
    <source>
        <strain evidence="1 2">DSM 45913</strain>
    </source>
</reference>
<gene>
    <name evidence="1" type="ORF">FHU36_002036</name>
</gene>
<organism evidence="1 2">
    <name type="scientific">Nonomuraea muscovyensis</name>
    <dbReference type="NCBI Taxonomy" id="1124761"/>
    <lineage>
        <taxon>Bacteria</taxon>
        <taxon>Bacillati</taxon>
        <taxon>Actinomycetota</taxon>
        <taxon>Actinomycetes</taxon>
        <taxon>Streptosporangiales</taxon>
        <taxon>Streptosporangiaceae</taxon>
        <taxon>Nonomuraea</taxon>
    </lineage>
</organism>
<comment type="caution">
    <text evidence="1">The sequence shown here is derived from an EMBL/GenBank/DDBJ whole genome shotgun (WGS) entry which is preliminary data.</text>
</comment>
<dbReference type="RefSeq" id="WP_185083461.1">
    <property type="nucleotide sequence ID" value="NZ_JACHJB010000001.1"/>
</dbReference>
<dbReference type="EMBL" id="JACHJB010000001">
    <property type="protein sequence ID" value="MBB6345527.1"/>
    <property type="molecule type" value="Genomic_DNA"/>
</dbReference>
<evidence type="ECO:0000313" key="1">
    <source>
        <dbReference type="EMBL" id="MBB6345527.1"/>
    </source>
</evidence>
<accession>A0A7X0EV71</accession>
<protein>
    <submittedName>
        <fullName evidence="1">Uncharacterized protein</fullName>
    </submittedName>
</protein>
<dbReference type="Proteomes" id="UP000583800">
    <property type="component" value="Unassembled WGS sequence"/>
</dbReference>
<proteinExistence type="predicted"/>
<sequence>MHDLVIWLRRHPHTAAALALVGLLLTACGGSTTEKDAAAIIGDLGANGVPAKLGTVYDENTDPNKLLGRPNGYLSKAEFTDSRVKADKAGSVEVFEDASSAKARVEYIQGLGKTPMLAEYTYVKGNVVVRVDKDMAPSDAKAYEDALNRTVE</sequence>